<dbReference type="EMBL" id="JBBMGJ010000013">
    <property type="protein sequence ID" value="MEK0145897.1"/>
    <property type="molecule type" value="Genomic_DNA"/>
</dbReference>
<dbReference type="EMBL" id="JAKMUZ010000003">
    <property type="protein sequence ID" value="MCZ9295427.1"/>
    <property type="molecule type" value="Genomic_DNA"/>
</dbReference>
<accession>A0A9X3LWT2</accession>
<reference evidence="1" key="1">
    <citation type="submission" date="2022-02" db="EMBL/GenBank/DDBJ databases">
        <title>Corynebacterium sp. from urogenital microbiome.</title>
        <authorList>
            <person name="Cappelli E.A."/>
            <person name="Ribeiro T.G."/>
            <person name="Peixe L."/>
        </authorList>
    </citation>
    <scope>NUCLEOTIDE SEQUENCE</scope>
    <source>
        <strain evidence="1">C21Ua_68</strain>
    </source>
</reference>
<evidence type="ECO:0000313" key="3">
    <source>
        <dbReference type="Proteomes" id="UP001146439"/>
    </source>
</evidence>
<reference evidence="2 4" key="2">
    <citation type="submission" date="2024-01" db="EMBL/GenBank/DDBJ databases">
        <title>Description of two novel Corynebacterium species isolated from human nasal passages and skin.</title>
        <authorList>
            <person name="Popowitch E."/>
            <person name="Tran T.H."/>
            <person name="Escapa I.F."/>
            <person name="Bhatt E."/>
            <person name="Sozat A.K."/>
            <person name="Roberts A.Q."/>
            <person name="Segre J.A."/>
            <person name="Kong H."/>
            <person name="Conlan S."/>
            <person name="Lemon K.P."/>
            <person name="Kelly M.S."/>
        </authorList>
    </citation>
    <scope>NUCLEOTIDE SEQUENCE [LARGE SCALE GENOMIC DNA]</scope>
    <source>
        <strain evidence="2 4">KPL2619</strain>
    </source>
</reference>
<comment type="caution">
    <text evidence="1">The sequence shown here is derived from an EMBL/GenBank/DDBJ whole genome shotgun (WGS) entry which is preliminary data.</text>
</comment>
<dbReference type="Proteomes" id="UP001371299">
    <property type="component" value="Unassembled WGS sequence"/>
</dbReference>
<dbReference type="RefSeq" id="WP_238801749.1">
    <property type="nucleotide sequence ID" value="NZ_JAKMUZ010000003.1"/>
</dbReference>
<organism evidence="1 3">
    <name type="scientific">Corynebacterium yonathiae</name>
    <dbReference type="NCBI Taxonomy" id="2913504"/>
    <lineage>
        <taxon>Bacteria</taxon>
        <taxon>Bacillati</taxon>
        <taxon>Actinomycetota</taxon>
        <taxon>Actinomycetes</taxon>
        <taxon>Mycobacteriales</taxon>
        <taxon>Corynebacteriaceae</taxon>
        <taxon>Corynebacterium</taxon>
    </lineage>
</organism>
<evidence type="ECO:0000313" key="4">
    <source>
        <dbReference type="Proteomes" id="UP001371299"/>
    </source>
</evidence>
<keyword evidence="4" id="KW-1185">Reference proteome</keyword>
<protein>
    <submittedName>
        <fullName evidence="1">Uncharacterized protein</fullName>
    </submittedName>
</protein>
<proteinExistence type="predicted"/>
<evidence type="ECO:0000313" key="2">
    <source>
        <dbReference type="EMBL" id="MEK0145897.1"/>
    </source>
</evidence>
<sequence>MFLLGGQVGKTLKGSDGLAELCIIATQEQVQEVGNTVDDVVPAIPGVNEVVQVGDNVREIYA</sequence>
<dbReference type="AlphaFoldDB" id="A0A9X3LWT2"/>
<dbReference type="Proteomes" id="UP001146439">
    <property type="component" value="Unassembled WGS sequence"/>
</dbReference>
<evidence type="ECO:0000313" key="1">
    <source>
        <dbReference type="EMBL" id="MCZ9295427.1"/>
    </source>
</evidence>
<gene>
    <name evidence="1" type="ORF">L8V22_02485</name>
    <name evidence="2" type="ORF">WMQ01_07425</name>
</gene>
<name>A0A9X3LWT2_9CORY</name>